<evidence type="ECO:0000256" key="6">
    <source>
        <dbReference type="ARBA" id="ARBA00034496"/>
    </source>
</evidence>
<comment type="cofactor">
    <cofactor evidence="1">
        <name>heme</name>
        <dbReference type="ChEBI" id="CHEBI:30413"/>
    </cofactor>
</comment>
<dbReference type="GO" id="GO:0005344">
    <property type="term" value="F:oxygen carrier activity"/>
    <property type="evidence" value="ECO:0007669"/>
    <property type="project" value="InterPro"/>
</dbReference>
<dbReference type="PROSITE" id="PS01213">
    <property type="entry name" value="GLOBIN_FAM_2"/>
    <property type="match status" value="1"/>
</dbReference>
<evidence type="ECO:0000256" key="7">
    <source>
        <dbReference type="SAM" id="MobiDB-lite"/>
    </source>
</evidence>
<organism evidence="8 9">
    <name type="scientific">Pandoraea cepalis</name>
    <dbReference type="NCBI Taxonomy" id="2508294"/>
    <lineage>
        <taxon>Bacteria</taxon>
        <taxon>Pseudomonadati</taxon>
        <taxon>Pseudomonadota</taxon>
        <taxon>Betaproteobacteria</taxon>
        <taxon>Burkholderiales</taxon>
        <taxon>Burkholderiaceae</taxon>
        <taxon>Pandoraea</taxon>
    </lineage>
</organism>
<keyword evidence="5" id="KW-0408">Iron</keyword>
<evidence type="ECO:0000256" key="4">
    <source>
        <dbReference type="ARBA" id="ARBA00022723"/>
    </source>
</evidence>
<accession>A0A5E4TVG2</accession>
<evidence type="ECO:0000313" key="9">
    <source>
        <dbReference type="Proteomes" id="UP000396788"/>
    </source>
</evidence>
<dbReference type="Gene3D" id="1.10.490.10">
    <property type="entry name" value="Globins"/>
    <property type="match status" value="1"/>
</dbReference>
<dbReference type="InterPro" id="IPR009050">
    <property type="entry name" value="Globin-like_sf"/>
</dbReference>
<gene>
    <name evidence="8" type="primary">yjbI</name>
    <name evidence="8" type="ORF">PCE31107_01662</name>
</gene>
<evidence type="ECO:0000256" key="3">
    <source>
        <dbReference type="ARBA" id="ARBA00022617"/>
    </source>
</evidence>
<evidence type="ECO:0000256" key="2">
    <source>
        <dbReference type="ARBA" id="ARBA00022448"/>
    </source>
</evidence>
<sequence>MPLVQAWQTRWAWGTIAGMTTENTPQTPQTDDDAQDAPAQPTAFTLLGGEDRVRELVDRFYDLMDLESEFAGIRSLHPESLGDSRDKLFWFLCGWLGGPNHYIERFGHPMLRARHLPFPIASSERDQWLRCMAWAMQDIGVEASLQERLMQAFHGTADWMRNRAG</sequence>
<protein>
    <submittedName>
        <fullName evidence="8">Group 2 truncated hemoglobin YjbI</fullName>
    </submittedName>
</protein>
<evidence type="ECO:0000256" key="1">
    <source>
        <dbReference type="ARBA" id="ARBA00001971"/>
    </source>
</evidence>
<reference evidence="8 9" key="1">
    <citation type="submission" date="2019-08" db="EMBL/GenBank/DDBJ databases">
        <authorList>
            <person name="Peeters C."/>
        </authorList>
    </citation>
    <scope>NUCLEOTIDE SEQUENCE [LARGE SCALE GENOMIC DNA]</scope>
    <source>
        <strain evidence="8 9">LMG 31107</strain>
    </source>
</reference>
<dbReference type="InterPro" id="IPR044203">
    <property type="entry name" value="GlbO/GLB3-like"/>
</dbReference>
<dbReference type="EMBL" id="CABPRY010000003">
    <property type="protein sequence ID" value="VVD91777.1"/>
    <property type="molecule type" value="Genomic_DNA"/>
</dbReference>
<name>A0A5E4TVG2_9BURK</name>
<dbReference type="GO" id="GO:0019825">
    <property type="term" value="F:oxygen binding"/>
    <property type="evidence" value="ECO:0007669"/>
    <property type="project" value="InterPro"/>
</dbReference>
<dbReference type="Proteomes" id="UP000396788">
    <property type="component" value="Unassembled WGS sequence"/>
</dbReference>
<proteinExistence type="inferred from homology"/>
<feature type="region of interest" description="Disordered" evidence="7">
    <location>
        <begin position="20"/>
        <end position="39"/>
    </location>
</feature>
<dbReference type="CDD" id="cd14773">
    <property type="entry name" value="TrHb2_PhHbO-like_O"/>
    <property type="match status" value="1"/>
</dbReference>
<dbReference type="PANTHER" id="PTHR47366:SF1">
    <property type="entry name" value="TWO-ON-TWO HEMOGLOBIN-3"/>
    <property type="match status" value="1"/>
</dbReference>
<comment type="similarity">
    <text evidence="6">Belongs to the truncated hemoglobin family. Group II subfamily.</text>
</comment>
<dbReference type="Pfam" id="PF01152">
    <property type="entry name" value="Bac_globin"/>
    <property type="match status" value="1"/>
</dbReference>
<dbReference type="InterPro" id="IPR001486">
    <property type="entry name" value="Hemoglobin_trunc"/>
</dbReference>
<dbReference type="AlphaFoldDB" id="A0A5E4TVG2"/>
<dbReference type="SUPFAM" id="SSF46458">
    <property type="entry name" value="Globin-like"/>
    <property type="match status" value="1"/>
</dbReference>
<evidence type="ECO:0000256" key="5">
    <source>
        <dbReference type="ARBA" id="ARBA00023004"/>
    </source>
</evidence>
<dbReference type="GO" id="GO:0020037">
    <property type="term" value="F:heme binding"/>
    <property type="evidence" value="ECO:0007669"/>
    <property type="project" value="InterPro"/>
</dbReference>
<evidence type="ECO:0000313" key="8">
    <source>
        <dbReference type="EMBL" id="VVD91777.1"/>
    </source>
</evidence>
<dbReference type="PANTHER" id="PTHR47366">
    <property type="entry name" value="TWO-ON-TWO HEMOGLOBIN-3"/>
    <property type="match status" value="1"/>
</dbReference>
<dbReference type="GO" id="GO:0046872">
    <property type="term" value="F:metal ion binding"/>
    <property type="evidence" value="ECO:0007669"/>
    <property type="project" value="UniProtKB-KW"/>
</dbReference>
<keyword evidence="2" id="KW-0813">Transport</keyword>
<dbReference type="InterPro" id="IPR012292">
    <property type="entry name" value="Globin/Proto"/>
</dbReference>
<keyword evidence="4" id="KW-0479">Metal-binding</keyword>
<keyword evidence="3" id="KW-0349">Heme</keyword>
<dbReference type="InterPro" id="IPR019795">
    <property type="entry name" value="Globin_bac-like_CS"/>
</dbReference>